<feature type="domain" description="GGDEF" evidence="5">
    <location>
        <begin position="420"/>
        <end position="557"/>
    </location>
</feature>
<gene>
    <name evidence="6" type="ORF">P873_00100</name>
</gene>
<reference evidence="6 7" key="1">
    <citation type="submission" date="2013-09" db="EMBL/GenBank/DDBJ databases">
        <title>Genome sequencing of Arenimonas composti.</title>
        <authorList>
            <person name="Chen F."/>
            <person name="Wang G."/>
        </authorList>
    </citation>
    <scope>NUCLEOTIDE SEQUENCE [LARGE SCALE GENOMIC DNA]</scope>
    <source>
        <strain evidence="6 7">TR7-09</strain>
    </source>
</reference>
<keyword evidence="4" id="KW-0812">Transmembrane</keyword>
<comment type="cofactor">
    <cofactor evidence="1">
        <name>Mg(2+)</name>
        <dbReference type="ChEBI" id="CHEBI:18420"/>
    </cofactor>
</comment>
<evidence type="ECO:0000313" key="6">
    <source>
        <dbReference type="EMBL" id="KFN51493.1"/>
    </source>
</evidence>
<dbReference type="STRING" id="1121013.GCA_000426365_00681"/>
<comment type="catalytic activity">
    <reaction evidence="3">
        <text>2 GTP = 3',3'-c-di-GMP + 2 diphosphate</text>
        <dbReference type="Rhea" id="RHEA:24898"/>
        <dbReference type="ChEBI" id="CHEBI:33019"/>
        <dbReference type="ChEBI" id="CHEBI:37565"/>
        <dbReference type="ChEBI" id="CHEBI:58805"/>
        <dbReference type="EC" id="2.7.7.65"/>
    </reaction>
</comment>
<dbReference type="InterPro" id="IPR019734">
    <property type="entry name" value="TPR_rpt"/>
</dbReference>
<dbReference type="InterPro" id="IPR000160">
    <property type="entry name" value="GGDEF_dom"/>
</dbReference>
<feature type="transmembrane region" description="Helical" evidence="4">
    <location>
        <begin position="360"/>
        <end position="378"/>
    </location>
</feature>
<keyword evidence="4" id="KW-1133">Transmembrane helix</keyword>
<evidence type="ECO:0000256" key="3">
    <source>
        <dbReference type="ARBA" id="ARBA00034247"/>
    </source>
</evidence>
<evidence type="ECO:0000256" key="1">
    <source>
        <dbReference type="ARBA" id="ARBA00001946"/>
    </source>
</evidence>
<dbReference type="SUPFAM" id="SSF55073">
    <property type="entry name" value="Nucleotide cyclase"/>
    <property type="match status" value="1"/>
</dbReference>
<dbReference type="Gene3D" id="3.30.70.270">
    <property type="match status" value="1"/>
</dbReference>
<dbReference type="Gene3D" id="1.25.40.10">
    <property type="entry name" value="Tetratricopeptide repeat domain"/>
    <property type="match status" value="1"/>
</dbReference>
<sequence>MRANDPAAAMRFAEDALSTLATRPPAPGDAQARAAFEIKLHACRGRAAAIVGDGDRAADSAVRIDTLLAAHPMPPEFALRALSNAGASLHHAGRVHEALDFYLRTLEVARRDEAEIAQVSALVNVASIHSEELGAYAIAEDFYARAAAFDAGNPDQRAVLAYNRGQNFLHLQQIEAARAAFTGALAHAESIEFALVRERARAELLALDIGEGRPGAAPEALEAIARRQRDEIHDISGAAITWQRLSELALARGDAEAALRHAGTARAAAAEGNFRAEQRDTLQAEVAALAALGRWRQAWEGAEALRTLEVERLRALNLDGLAGLQARLQDARDARELERIQEAQRIERLERTQDQRLRNGALVALLILALLAGAFLFYQRRVNARLKVLSTVDPLTGLLNRRAAESHLRRPEFSTPADGRCSVVYLVDVDNFKEHNDRHGHAAGDRILREIARKLRAACRPDDIVARWGGEEFLVGCRGLDADRAGIVAERLRLAARDAAAGAADGRPVTVSIGFACLPFLADATHPGGWPEAIKLADRALYAAKHSGRDIWIGLWGKAGHEAELAAVLADPAASAAAGDITVLASRQPVTWPPAPD</sequence>
<proteinExistence type="predicted"/>
<dbReference type="FunFam" id="3.30.70.270:FF:000001">
    <property type="entry name" value="Diguanylate cyclase domain protein"/>
    <property type="match status" value="1"/>
</dbReference>
<accession>A0A091BFN6</accession>
<evidence type="ECO:0000256" key="2">
    <source>
        <dbReference type="ARBA" id="ARBA00012528"/>
    </source>
</evidence>
<dbReference type="PROSITE" id="PS50887">
    <property type="entry name" value="GGDEF"/>
    <property type="match status" value="1"/>
</dbReference>
<name>A0A091BFN6_9GAMM</name>
<protein>
    <recommendedName>
        <fullName evidence="2">diguanylate cyclase</fullName>
        <ecNumber evidence="2">2.7.7.65</ecNumber>
    </recommendedName>
</protein>
<evidence type="ECO:0000256" key="4">
    <source>
        <dbReference type="SAM" id="Phobius"/>
    </source>
</evidence>
<keyword evidence="7" id="KW-1185">Reference proteome</keyword>
<dbReference type="CDD" id="cd01949">
    <property type="entry name" value="GGDEF"/>
    <property type="match status" value="1"/>
</dbReference>
<dbReference type="EMBL" id="AWXU01000004">
    <property type="protein sequence ID" value="KFN51493.1"/>
    <property type="molecule type" value="Genomic_DNA"/>
</dbReference>
<dbReference type="InterPro" id="IPR011990">
    <property type="entry name" value="TPR-like_helical_dom_sf"/>
</dbReference>
<dbReference type="eggNOG" id="COG2199">
    <property type="taxonomic scope" value="Bacteria"/>
</dbReference>
<dbReference type="InterPro" id="IPR050469">
    <property type="entry name" value="Diguanylate_Cyclase"/>
</dbReference>
<dbReference type="Proteomes" id="UP000029391">
    <property type="component" value="Unassembled WGS sequence"/>
</dbReference>
<dbReference type="InterPro" id="IPR043128">
    <property type="entry name" value="Rev_trsase/Diguanyl_cyclase"/>
</dbReference>
<dbReference type="Pfam" id="PF00990">
    <property type="entry name" value="GGDEF"/>
    <property type="match status" value="1"/>
</dbReference>
<dbReference type="InterPro" id="IPR029787">
    <property type="entry name" value="Nucleotide_cyclase"/>
</dbReference>
<dbReference type="SUPFAM" id="SSF48452">
    <property type="entry name" value="TPR-like"/>
    <property type="match status" value="1"/>
</dbReference>
<dbReference type="AlphaFoldDB" id="A0A091BFN6"/>
<dbReference type="PANTHER" id="PTHR45138">
    <property type="entry name" value="REGULATORY COMPONENTS OF SENSORY TRANSDUCTION SYSTEM"/>
    <property type="match status" value="1"/>
</dbReference>
<dbReference type="SMART" id="SM00267">
    <property type="entry name" value="GGDEF"/>
    <property type="match status" value="1"/>
</dbReference>
<dbReference type="PANTHER" id="PTHR45138:SF9">
    <property type="entry name" value="DIGUANYLATE CYCLASE DGCM-RELATED"/>
    <property type="match status" value="1"/>
</dbReference>
<dbReference type="SMART" id="SM00028">
    <property type="entry name" value="TPR"/>
    <property type="match status" value="2"/>
</dbReference>
<dbReference type="NCBIfam" id="TIGR00254">
    <property type="entry name" value="GGDEF"/>
    <property type="match status" value="1"/>
</dbReference>
<dbReference type="GO" id="GO:0052621">
    <property type="term" value="F:diguanylate cyclase activity"/>
    <property type="evidence" value="ECO:0007669"/>
    <property type="project" value="UniProtKB-EC"/>
</dbReference>
<comment type="caution">
    <text evidence="6">The sequence shown here is derived from an EMBL/GenBank/DDBJ whole genome shotgun (WGS) entry which is preliminary data.</text>
</comment>
<dbReference type="EC" id="2.7.7.65" evidence="2"/>
<evidence type="ECO:0000313" key="7">
    <source>
        <dbReference type="Proteomes" id="UP000029391"/>
    </source>
</evidence>
<evidence type="ECO:0000259" key="5">
    <source>
        <dbReference type="PROSITE" id="PS50887"/>
    </source>
</evidence>
<organism evidence="6 7">
    <name type="scientific">Arenimonas composti TR7-09 = DSM 18010</name>
    <dbReference type="NCBI Taxonomy" id="1121013"/>
    <lineage>
        <taxon>Bacteria</taxon>
        <taxon>Pseudomonadati</taxon>
        <taxon>Pseudomonadota</taxon>
        <taxon>Gammaproteobacteria</taxon>
        <taxon>Lysobacterales</taxon>
        <taxon>Lysobacteraceae</taxon>
        <taxon>Arenimonas</taxon>
    </lineage>
</organism>
<keyword evidence="4" id="KW-0472">Membrane</keyword>